<dbReference type="Proteomes" id="UP001295423">
    <property type="component" value="Unassembled WGS sequence"/>
</dbReference>
<proteinExistence type="predicted"/>
<feature type="compositionally biased region" description="Low complexity" evidence="1">
    <location>
        <begin position="260"/>
        <end position="273"/>
    </location>
</feature>
<feature type="compositionally biased region" description="Low complexity" evidence="1">
    <location>
        <begin position="57"/>
        <end position="67"/>
    </location>
</feature>
<feature type="compositionally biased region" description="Basic residues" evidence="1">
    <location>
        <begin position="422"/>
        <end position="440"/>
    </location>
</feature>
<feature type="compositionally biased region" description="Low complexity" evidence="1">
    <location>
        <begin position="132"/>
        <end position="142"/>
    </location>
</feature>
<feature type="region of interest" description="Disordered" evidence="1">
    <location>
        <begin position="1"/>
        <end position="67"/>
    </location>
</feature>
<evidence type="ECO:0000313" key="2">
    <source>
        <dbReference type="EMBL" id="CAJ1947995.1"/>
    </source>
</evidence>
<feature type="region of interest" description="Disordered" evidence="1">
    <location>
        <begin position="364"/>
        <end position="446"/>
    </location>
</feature>
<keyword evidence="3" id="KW-1185">Reference proteome</keyword>
<sequence length="686" mass="76394">MKQTPQDELLFTSDSSQEEISRIERGKSSQNQNYEIIEASSDDDDADDADEVDTQDQGFSMSSFGQSSMSMLNKSRSFLANAGRPLRTPTIFAPRSPKNYRPLRKSRSADDMLGPSNHGGTEMASSPPSPPSSHGRSQSQSRDVFSTPKYLSKSDLMMKGSSHHTDDTFQFPSPFAARHSMNFGDFSPSIDINESESSVAATNDDPVQRISIRRISEGDAFQAISDINFSFHESMDLEDVFPSVFDDDPHRPSSSMPEMQSPLPLQSSSSNGKSGNGSRGSSFEHAMAIDPFEDSCVEFAPISPAREPMTTSASSQLVDLEAEMQALQKHHRQEVNDLRLEVETGKRIIGSLTKQVQDLMARNEKLSRQNDRMAKESSESYRHHNRQKKVARIDMMGHVTESPDSSPSIQQRHKTVTTSEKRHSKAKAAKRKSKKGKNHRISADDDNDIASTSTIETLMLDNHTTKKSKKRSSKAIGTTKKKKPKSKRSSNRLSTSSASLEADEHPLSQAKLRQSMKGKTQRHSIATSSHEKGVKGTRRSSSRLSETLEHIWAFDWKDPIKLEEKRDSSQKRNHQTKSLTHFKENLESVGKLPKRKGKRKTSKAKQGTGTNEPQDDSMNPTDANLIATTATSPKKAKKSNRSAFEVVTRLLSPKAEKRRKRTKTELLDSSQADSNMVQLPVTIPDL</sequence>
<feature type="region of interest" description="Disordered" evidence="1">
    <location>
        <begin position="242"/>
        <end position="283"/>
    </location>
</feature>
<organism evidence="2 3">
    <name type="scientific">Cylindrotheca closterium</name>
    <dbReference type="NCBI Taxonomy" id="2856"/>
    <lineage>
        <taxon>Eukaryota</taxon>
        <taxon>Sar</taxon>
        <taxon>Stramenopiles</taxon>
        <taxon>Ochrophyta</taxon>
        <taxon>Bacillariophyta</taxon>
        <taxon>Bacillariophyceae</taxon>
        <taxon>Bacillariophycidae</taxon>
        <taxon>Bacillariales</taxon>
        <taxon>Bacillariaceae</taxon>
        <taxon>Cylindrotheca</taxon>
    </lineage>
</organism>
<dbReference type="EMBL" id="CAKOGP040001736">
    <property type="protein sequence ID" value="CAJ1947995.1"/>
    <property type="molecule type" value="Genomic_DNA"/>
</dbReference>
<feature type="compositionally biased region" description="Basic residues" evidence="1">
    <location>
        <begin position="465"/>
        <end position="490"/>
    </location>
</feature>
<feature type="compositionally biased region" description="Polar residues" evidence="1">
    <location>
        <begin position="607"/>
        <end position="622"/>
    </location>
</feature>
<reference evidence="2" key="1">
    <citation type="submission" date="2023-08" db="EMBL/GenBank/DDBJ databases">
        <authorList>
            <person name="Audoor S."/>
            <person name="Bilcke G."/>
        </authorList>
    </citation>
    <scope>NUCLEOTIDE SEQUENCE</scope>
</reference>
<feature type="region of interest" description="Disordered" evidence="1">
    <location>
        <begin position="565"/>
        <end position="642"/>
    </location>
</feature>
<feature type="compositionally biased region" description="Basic residues" evidence="1">
    <location>
        <begin position="592"/>
        <end position="603"/>
    </location>
</feature>
<comment type="caution">
    <text evidence="2">The sequence shown here is derived from an EMBL/GenBank/DDBJ whole genome shotgun (WGS) entry which is preliminary data.</text>
</comment>
<feature type="compositionally biased region" description="Basic and acidic residues" evidence="1">
    <location>
        <begin position="364"/>
        <end position="382"/>
    </location>
</feature>
<evidence type="ECO:0000256" key="1">
    <source>
        <dbReference type="SAM" id="MobiDB-lite"/>
    </source>
</evidence>
<accession>A0AAD2JGS9</accession>
<feature type="compositionally biased region" description="Acidic residues" evidence="1">
    <location>
        <begin position="40"/>
        <end position="54"/>
    </location>
</feature>
<feature type="compositionally biased region" description="Low complexity" evidence="1">
    <location>
        <begin position="491"/>
        <end position="500"/>
    </location>
</feature>
<evidence type="ECO:0000313" key="3">
    <source>
        <dbReference type="Proteomes" id="UP001295423"/>
    </source>
</evidence>
<feature type="region of interest" description="Disordered" evidence="1">
    <location>
        <begin position="80"/>
        <end position="145"/>
    </location>
</feature>
<gene>
    <name evidence="2" type="ORF">CYCCA115_LOCUS11412</name>
</gene>
<dbReference type="AlphaFoldDB" id="A0AAD2JGS9"/>
<name>A0AAD2JGS9_9STRA</name>
<feature type="region of interest" description="Disordered" evidence="1">
    <location>
        <begin position="460"/>
        <end position="544"/>
    </location>
</feature>
<protein>
    <submittedName>
        <fullName evidence="2">Uncharacterized protein</fullName>
    </submittedName>
</protein>